<accession>A0A8S5SRJ4</accession>
<evidence type="ECO:0000256" key="1">
    <source>
        <dbReference type="SAM" id="MobiDB-lite"/>
    </source>
</evidence>
<feature type="region of interest" description="Disordered" evidence="1">
    <location>
        <begin position="224"/>
        <end position="254"/>
    </location>
</feature>
<name>A0A8S5SRJ4_9CAUD</name>
<reference evidence="2" key="1">
    <citation type="journal article" date="2021" name="Proc. Natl. Acad. Sci. U.S.A.">
        <title>A Catalog of Tens of Thousands of Viruses from Human Metagenomes Reveals Hidden Associations with Chronic Diseases.</title>
        <authorList>
            <person name="Tisza M.J."/>
            <person name="Buck C.B."/>
        </authorList>
    </citation>
    <scope>NUCLEOTIDE SEQUENCE</scope>
    <source>
        <strain evidence="2">CtIi724</strain>
    </source>
</reference>
<sequence length="342" mass="39316">MAFSYKDYEESERVRDLYNQLQQTDARKPGEWDGGTYGQQMQDALSKLQNRKKFKYDLNGDALYQQYKDRYVQQGKQAMQDTMGQAAALTGGYGSTYSQSAGQQQYNAYLQRLNDVVPELYQMALDRYNAEGDDLKTQYSLLADRYSQEYGEHRDKTSDWQNQRDYAANRYDAERQLDYSRYGDAKSYAYQDYRDQVSDSQWQKQYDENVRQFNQQMAMEQAQLAAQKAAASSSSRSGSSSSRRSSKSYDTHGYSSDQIKQIQMAAGLTQDGIWGAQTQAAYESGYRPINEYTITNRSGNGWIKLEGGSRYGETELIKMLQNGTATATWDNSKKTITFHKKK</sequence>
<feature type="compositionally biased region" description="Low complexity" evidence="1">
    <location>
        <begin position="224"/>
        <end position="243"/>
    </location>
</feature>
<protein>
    <submittedName>
        <fullName evidence="2">Uncharacterized protein</fullName>
    </submittedName>
</protein>
<organism evidence="2">
    <name type="scientific">Podoviridae sp. ctIi724</name>
    <dbReference type="NCBI Taxonomy" id="2827731"/>
    <lineage>
        <taxon>Viruses</taxon>
        <taxon>Duplodnaviria</taxon>
        <taxon>Heunggongvirae</taxon>
        <taxon>Uroviricota</taxon>
        <taxon>Caudoviricetes</taxon>
    </lineage>
</organism>
<dbReference type="EMBL" id="BK032658">
    <property type="protein sequence ID" value="DAF53582.1"/>
    <property type="molecule type" value="Genomic_DNA"/>
</dbReference>
<proteinExistence type="predicted"/>
<evidence type="ECO:0000313" key="2">
    <source>
        <dbReference type="EMBL" id="DAF53582.1"/>
    </source>
</evidence>